<dbReference type="GO" id="GO:0044038">
    <property type="term" value="P:cell wall macromolecule biosynthetic process"/>
    <property type="evidence" value="ECO:0007669"/>
    <property type="project" value="TreeGrafter"/>
</dbReference>
<comment type="subcellular location">
    <subcellularLocation>
        <location evidence="1">Cell membrane</location>
        <topology evidence="1">Multi-pass membrane protein</topology>
    </subcellularLocation>
</comment>
<evidence type="ECO:0000256" key="8">
    <source>
        <dbReference type="SAM" id="Phobius"/>
    </source>
</evidence>
<feature type="transmembrane region" description="Helical" evidence="8">
    <location>
        <begin position="107"/>
        <end position="131"/>
    </location>
</feature>
<keyword evidence="6 8" id="KW-0472">Membrane</keyword>
<feature type="transmembrane region" description="Helical" evidence="8">
    <location>
        <begin position="189"/>
        <end position="210"/>
    </location>
</feature>
<sequence length="323" mass="34343">MIGIPFGVALVATFLSTMVLIRLCARAGIVGRDVNKPGQPEIPEMGGLAIVAGFCAGILFALGMMSFLHLFPQVNMLLLLAVIATVLMLTLIGVVDDLLDMRQWVKALLPLLAAVPLMAVRAGHSTVWIPFVGRINFWIYYPLVLVPLGVTGAANAVNMLAGFNGLEVGMGIVAMGSLSVIAWQTGQATALLLLLCGLGALLGMLYFNWYPARIFIGDVGTLSIGAILASACIIGNFEVAGVIVIVPYAVDFLFKAAHGFPSKGWWGDLGEDGKLRCPTRRLVSLPQAILKVTGGLRERSLVLILIGFEALCGFASVLFYLRA</sequence>
<evidence type="ECO:0000256" key="5">
    <source>
        <dbReference type="ARBA" id="ARBA00022989"/>
    </source>
</evidence>
<evidence type="ECO:0000256" key="3">
    <source>
        <dbReference type="ARBA" id="ARBA00022679"/>
    </source>
</evidence>
<dbReference type="GO" id="GO:0071555">
    <property type="term" value="P:cell wall organization"/>
    <property type="evidence" value="ECO:0007669"/>
    <property type="project" value="TreeGrafter"/>
</dbReference>
<dbReference type="KEGG" id="bana:BARAN1_0627"/>
<feature type="transmembrane region" description="Helical" evidence="8">
    <location>
        <begin position="46"/>
        <end position="70"/>
    </location>
</feature>
<evidence type="ECO:0000256" key="7">
    <source>
        <dbReference type="PIRSR" id="PIRSR600715-1"/>
    </source>
</evidence>
<keyword evidence="3 9" id="KW-0808">Transferase</keyword>
<dbReference type="PANTHER" id="PTHR22926">
    <property type="entry name" value="PHOSPHO-N-ACETYLMURAMOYL-PENTAPEPTIDE-TRANSFERASE"/>
    <property type="match status" value="1"/>
</dbReference>
<accession>A0A2X3KJ35</accession>
<dbReference type="PANTHER" id="PTHR22926:SF3">
    <property type="entry name" value="UNDECAPRENYL-PHOSPHATE ALPHA-N-ACETYLGLUCOSAMINYL 1-PHOSPHATE TRANSFERASE"/>
    <property type="match status" value="1"/>
</dbReference>
<name>A0A2X3KJ35_9BACT</name>
<dbReference type="AlphaFoldDB" id="A0A2X3KJ35"/>
<feature type="transmembrane region" description="Helical" evidence="8">
    <location>
        <begin position="301"/>
        <end position="321"/>
    </location>
</feature>
<dbReference type="RefSeq" id="WP_122030841.1">
    <property type="nucleotide sequence ID" value="NZ_LS483254.1"/>
</dbReference>
<proteinExistence type="predicted"/>
<feature type="binding site" evidence="7">
    <location>
        <position position="218"/>
    </location>
    <ligand>
        <name>Mg(2+)</name>
        <dbReference type="ChEBI" id="CHEBI:18420"/>
    </ligand>
</feature>
<keyword evidence="7" id="KW-0479">Metal-binding</keyword>
<feature type="transmembrane region" description="Helical" evidence="8">
    <location>
        <begin position="137"/>
        <end position="157"/>
    </location>
</feature>
<dbReference type="Proteomes" id="UP000249818">
    <property type="component" value="Chromosome BARAN1"/>
</dbReference>
<feature type="transmembrane region" description="Helical" evidence="8">
    <location>
        <begin position="76"/>
        <end position="95"/>
    </location>
</feature>
<dbReference type="OrthoDB" id="9783652at2"/>
<gene>
    <name evidence="9" type="ORF">BARAN1_0627</name>
</gene>
<dbReference type="GO" id="GO:0016780">
    <property type="term" value="F:phosphotransferase activity, for other substituted phosphate groups"/>
    <property type="evidence" value="ECO:0007669"/>
    <property type="project" value="InterPro"/>
</dbReference>
<feature type="transmembrane region" description="Helical" evidence="8">
    <location>
        <begin position="222"/>
        <end position="250"/>
    </location>
</feature>
<protein>
    <submittedName>
        <fullName evidence="9">UDP-N-acetylglucosamine--dolichyl-phosphate N-acetylglucosaminephosphotransferase</fullName>
    </submittedName>
</protein>
<evidence type="ECO:0000313" key="10">
    <source>
        <dbReference type="Proteomes" id="UP000249818"/>
    </source>
</evidence>
<keyword evidence="5 8" id="KW-1133">Transmembrane helix</keyword>
<dbReference type="GO" id="GO:0005886">
    <property type="term" value="C:plasma membrane"/>
    <property type="evidence" value="ECO:0007669"/>
    <property type="project" value="UniProtKB-SubCell"/>
</dbReference>
<dbReference type="EMBL" id="LS483254">
    <property type="protein sequence ID" value="SQD92651.1"/>
    <property type="molecule type" value="Genomic_DNA"/>
</dbReference>
<evidence type="ECO:0000256" key="1">
    <source>
        <dbReference type="ARBA" id="ARBA00004651"/>
    </source>
</evidence>
<feature type="binding site" evidence="7">
    <location>
        <position position="158"/>
    </location>
    <ligand>
        <name>Mg(2+)</name>
        <dbReference type="ChEBI" id="CHEBI:18420"/>
    </ligand>
</feature>
<reference evidence="10" key="1">
    <citation type="submission" date="2018-05" db="EMBL/GenBank/DDBJ databases">
        <authorList>
            <person name="Hao L."/>
        </authorList>
    </citation>
    <scope>NUCLEOTIDE SEQUENCE [LARGE SCALE GENOMIC DNA]</scope>
</reference>
<dbReference type="Pfam" id="PF00953">
    <property type="entry name" value="Glycos_transf_4"/>
    <property type="match status" value="1"/>
</dbReference>
<dbReference type="GO" id="GO:0046872">
    <property type="term" value="F:metal ion binding"/>
    <property type="evidence" value="ECO:0007669"/>
    <property type="project" value="UniProtKB-KW"/>
</dbReference>
<evidence type="ECO:0000256" key="6">
    <source>
        <dbReference type="ARBA" id="ARBA00023136"/>
    </source>
</evidence>
<dbReference type="InterPro" id="IPR000715">
    <property type="entry name" value="Glycosyl_transferase_4"/>
</dbReference>
<comment type="cofactor">
    <cofactor evidence="7">
        <name>Mg(2+)</name>
        <dbReference type="ChEBI" id="CHEBI:18420"/>
    </cofactor>
</comment>
<evidence type="ECO:0000256" key="2">
    <source>
        <dbReference type="ARBA" id="ARBA00022475"/>
    </source>
</evidence>
<keyword evidence="10" id="KW-1185">Reference proteome</keyword>
<feature type="transmembrane region" description="Helical" evidence="8">
    <location>
        <begin position="164"/>
        <end position="183"/>
    </location>
</feature>
<evidence type="ECO:0000313" key="9">
    <source>
        <dbReference type="EMBL" id="SQD92651.1"/>
    </source>
</evidence>
<keyword evidence="4 8" id="KW-0812">Transmembrane</keyword>
<evidence type="ECO:0000256" key="4">
    <source>
        <dbReference type="ARBA" id="ARBA00022692"/>
    </source>
</evidence>
<keyword evidence="7" id="KW-0460">Magnesium</keyword>
<keyword evidence="2" id="KW-1003">Cell membrane</keyword>
<organism evidence="9 10">
    <name type="scientific">Candidatus Bipolaricaulis anaerobius</name>
    <dbReference type="NCBI Taxonomy" id="2026885"/>
    <lineage>
        <taxon>Bacteria</taxon>
        <taxon>Candidatus Bipolaricaulota</taxon>
        <taxon>Candidatus Bipolaricaulia</taxon>
        <taxon>Candidatus Bipolaricaulales</taxon>
        <taxon>Candidatus Bipolaricaulaceae</taxon>
        <taxon>Candidatus Bipolaricaulis</taxon>
    </lineage>
</organism>
<feature type="transmembrane region" description="Helical" evidence="8">
    <location>
        <begin position="6"/>
        <end position="25"/>
    </location>
</feature>